<feature type="domain" description="Sulfatase N-terminal" evidence="4">
    <location>
        <begin position="6"/>
        <end position="350"/>
    </location>
</feature>
<dbReference type="Proteomes" id="UP000054903">
    <property type="component" value="Unassembled WGS sequence"/>
</dbReference>
<dbReference type="AlphaFoldDB" id="A0A158BCW8"/>
<dbReference type="CDD" id="cd16032">
    <property type="entry name" value="choline-sulfatase"/>
    <property type="match status" value="1"/>
</dbReference>
<dbReference type="STRING" id="1777138.AWB77_02668"/>
<dbReference type="Pfam" id="PF00884">
    <property type="entry name" value="Sulfatase"/>
    <property type="match status" value="1"/>
</dbReference>
<evidence type="ECO:0000313" key="6">
    <source>
        <dbReference type="EMBL" id="SAK67925.1"/>
    </source>
</evidence>
<evidence type="ECO:0000256" key="1">
    <source>
        <dbReference type="ARBA" id="ARBA00008779"/>
    </source>
</evidence>
<dbReference type="Pfam" id="PF12411">
    <property type="entry name" value="Choline_sulf_C"/>
    <property type="match status" value="1"/>
</dbReference>
<dbReference type="GO" id="GO:0005737">
    <property type="term" value="C:cytoplasm"/>
    <property type="evidence" value="ECO:0007669"/>
    <property type="project" value="TreeGrafter"/>
</dbReference>
<dbReference type="SUPFAM" id="SSF53649">
    <property type="entry name" value="Alkaline phosphatase-like"/>
    <property type="match status" value="1"/>
</dbReference>
<keyword evidence="2" id="KW-0479">Metal-binding</keyword>
<dbReference type="PROSITE" id="PS00149">
    <property type="entry name" value="SULFATASE_2"/>
    <property type="match status" value="1"/>
</dbReference>
<gene>
    <name evidence="6" type="ORF">AWB77_02668</name>
</gene>
<dbReference type="NCBIfam" id="TIGR03417">
    <property type="entry name" value="chol_sulfatase"/>
    <property type="match status" value="1"/>
</dbReference>
<evidence type="ECO:0000256" key="3">
    <source>
        <dbReference type="ARBA" id="ARBA00022801"/>
    </source>
</evidence>
<feature type="domain" description="Choline sulfatase enzyme C-terminal" evidence="5">
    <location>
        <begin position="454"/>
        <end position="506"/>
    </location>
</feature>
<organism evidence="6 7">
    <name type="scientific">Caballeronia fortuita</name>
    <dbReference type="NCBI Taxonomy" id="1777138"/>
    <lineage>
        <taxon>Bacteria</taxon>
        <taxon>Pseudomonadati</taxon>
        <taxon>Pseudomonadota</taxon>
        <taxon>Betaproteobacteria</taxon>
        <taxon>Burkholderiales</taxon>
        <taxon>Burkholderiaceae</taxon>
        <taxon>Caballeronia</taxon>
    </lineage>
</organism>
<name>A0A158BCW8_9BURK</name>
<dbReference type="PROSITE" id="PS00523">
    <property type="entry name" value="SULFATASE_1"/>
    <property type="match status" value="1"/>
</dbReference>
<dbReference type="PANTHER" id="PTHR45953:SF1">
    <property type="entry name" value="IDURONATE 2-SULFATASE"/>
    <property type="match status" value="1"/>
</dbReference>
<dbReference type="OrthoDB" id="9766107at2"/>
<dbReference type="PANTHER" id="PTHR45953">
    <property type="entry name" value="IDURONATE 2-SULFATASE"/>
    <property type="match status" value="1"/>
</dbReference>
<dbReference type="Gene3D" id="3.40.720.10">
    <property type="entry name" value="Alkaline Phosphatase, subunit A"/>
    <property type="match status" value="1"/>
</dbReference>
<evidence type="ECO:0000259" key="5">
    <source>
        <dbReference type="Pfam" id="PF12411"/>
    </source>
</evidence>
<proteinExistence type="inferred from homology"/>
<evidence type="ECO:0000259" key="4">
    <source>
        <dbReference type="Pfam" id="PF00884"/>
    </source>
</evidence>
<keyword evidence="3" id="KW-0378">Hydrolase</keyword>
<reference evidence="6" key="1">
    <citation type="submission" date="2016-01" db="EMBL/GenBank/DDBJ databases">
        <authorList>
            <person name="Peeters C."/>
        </authorList>
    </citation>
    <scope>NUCLEOTIDE SEQUENCE</scope>
    <source>
        <strain evidence="6">LMG 29320</strain>
    </source>
</reference>
<evidence type="ECO:0000313" key="7">
    <source>
        <dbReference type="Proteomes" id="UP000054903"/>
    </source>
</evidence>
<protein>
    <submittedName>
        <fullName evidence="6">Choline-sulfatase</fullName>
    </submittedName>
</protein>
<dbReference type="InterPro" id="IPR000917">
    <property type="entry name" value="Sulfatase_N"/>
</dbReference>
<accession>A0A158BCW8</accession>
<dbReference type="InterPro" id="IPR025863">
    <property type="entry name" value="Choline_sulf_C_dom"/>
</dbReference>
<keyword evidence="7" id="KW-1185">Reference proteome</keyword>
<comment type="similarity">
    <text evidence="1">Belongs to the sulfatase family.</text>
</comment>
<dbReference type="InterPro" id="IPR024607">
    <property type="entry name" value="Sulfatase_CS"/>
</dbReference>
<dbReference type="GO" id="GO:0008484">
    <property type="term" value="F:sulfuric ester hydrolase activity"/>
    <property type="evidence" value="ECO:0007669"/>
    <property type="project" value="TreeGrafter"/>
</dbReference>
<dbReference type="GO" id="GO:0046872">
    <property type="term" value="F:metal ion binding"/>
    <property type="evidence" value="ECO:0007669"/>
    <property type="project" value="UniProtKB-KW"/>
</dbReference>
<sequence>MLETKQNILVLMADQLTPFALAAYGNRVTKTPRIDALAREGVVFESAYCASPLCAPSRFSLLAGKLPSNIGAYDNAAEYPSETLTFAHYLRAEGYRTILSGKMHFCGADQLHGFEERLTTDIYPADFGWTPDWRNVDARPSWYHNMSSVIDAGPCVRTNQLDFDDEVTFTTRQKLFDIARERNAGRDARPFMMVASLTHPHDPYAIPGKYWDLYRDEDVDMPSYRDALDACDPHSKRLRHVYEADRTPPTDRQIRNARRAYYGAVSYVDDQFASILEALEQAGLADDTIIVVTSDHGEMLGERGLWYKMTFFEGGCRVPLIVHAPRQFRAHRVKESVSHLDVLPTLVEFARGEAPRSWPDSIDGQSLVPHLRERGGHDEAIGEYLAEGAIAPIVMIRRGRFKFVYTSVDPDQLYDVEADPFERENLASDERHAARVADFRAEIARRWDLDALHQDVLKSQQRRHFHFAATTQGTIQSWDWQPHVDASQRYMRNHIDLDDLEAMARFPAVAR</sequence>
<dbReference type="InterPro" id="IPR017850">
    <property type="entry name" value="Alkaline_phosphatase_core_sf"/>
</dbReference>
<evidence type="ECO:0000256" key="2">
    <source>
        <dbReference type="ARBA" id="ARBA00022723"/>
    </source>
</evidence>
<dbReference type="FunFam" id="3.40.720.10:FF:000032">
    <property type="entry name" value="Choline sulfatase"/>
    <property type="match status" value="1"/>
</dbReference>
<comment type="caution">
    <text evidence="6">The sequence shown here is derived from an EMBL/GenBank/DDBJ whole genome shotgun (WGS) entry which is preliminary data.</text>
</comment>
<dbReference type="InterPro" id="IPR017785">
    <property type="entry name" value="Choline-sulfatase"/>
</dbReference>
<dbReference type="EMBL" id="FCNX02000006">
    <property type="protein sequence ID" value="SAK67925.1"/>
    <property type="molecule type" value="Genomic_DNA"/>
</dbReference>
<dbReference type="RefSeq" id="WP_061134888.1">
    <property type="nucleotide sequence ID" value="NZ_FCNX02000006.1"/>
</dbReference>